<sequence length="373" mass="41412">MKTYTYILVLVASICLYAIELSAQGCVAIRQFSGVGNSLNQGEILQRGDFNVALNYRYFRSFRHFRGTHEEPDRIANNTEVINWSHSVDINLSYALTDRFYLSGSLPFVYNERSSLYEHGRNSRHMSYSGGIADVRLGVGYWLFEGEKAKNGNMAVGASIKLPTGNYRASSTFYNVGPEGRPEVRPVDQSIQPGDGGVGLILDTQGLRFLNNGFIVYYDGFYLINPREMNRTRTFRETLNPILANEAIMAVPDQYAFRAGVFKSVVAHSLGVSLGGRVEGVPVRDLIGGNEGFRRPGYVVSVEPGASYMVKDLTLSLNVPVALIRNRTRSVTDIAASTSSNMRHGDAAFADYLINVGVAWRINKKEPSLFDIR</sequence>
<dbReference type="EMBL" id="AQHR01000049">
    <property type="protein sequence ID" value="EON77822.1"/>
    <property type="molecule type" value="Genomic_DNA"/>
</dbReference>
<proteinExistence type="predicted"/>
<comment type="caution">
    <text evidence="1">The sequence shown here is derived from an EMBL/GenBank/DDBJ whole genome shotgun (WGS) entry which is preliminary data.</text>
</comment>
<dbReference type="Proteomes" id="UP000013909">
    <property type="component" value="Unassembled WGS sequence"/>
</dbReference>
<dbReference type="AlphaFoldDB" id="R7ZUR2"/>
<dbReference type="PATRIC" id="fig|1288963.3.peg.1732"/>
<dbReference type="RefSeq" id="WP_010853880.1">
    <property type="nucleotide sequence ID" value="NZ_AQHR01000049.1"/>
</dbReference>
<dbReference type="STRING" id="1232681.ADIS_1741"/>
<evidence type="ECO:0000313" key="1">
    <source>
        <dbReference type="EMBL" id="EON77822.1"/>
    </source>
</evidence>
<gene>
    <name evidence="1" type="ORF">ADIS_1741</name>
</gene>
<protein>
    <submittedName>
        <fullName evidence="1">Uncharacterized protein</fullName>
    </submittedName>
</protein>
<keyword evidence="2" id="KW-1185">Reference proteome</keyword>
<name>R7ZUR2_9BACT</name>
<organism evidence="1 2">
    <name type="scientific">Lunatimonas lonarensis</name>
    <dbReference type="NCBI Taxonomy" id="1232681"/>
    <lineage>
        <taxon>Bacteria</taxon>
        <taxon>Pseudomonadati</taxon>
        <taxon>Bacteroidota</taxon>
        <taxon>Cytophagia</taxon>
        <taxon>Cytophagales</taxon>
        <taxon>Cyclobacteriaceae</taxon>
    </lineage>
</organism>
<evidence type="ECO:0000313" key="2">
    <source>
        <dbReference type="Proteomes" id="UP000013909"/>
    </source>
</evidence>
<accession>R7ZUR2</accession>
<reference evidence="1 2" key="1">
    <citation type="submission" date="2013-02" db="EMBL/GenBank/DDBJ databases">
        <title>A novel strain isolated from Lonar lake, Maharashtra, India.</title>
        <authorList>
            <person name="Singh A."/>
        </authorList>
    </citation>
    <scope>NUCLEOTIDE SEQUENCE [LARGE SCALE GENOMIC DNA]</scope>
    <source>
        <strain evidence="1 2">AK24</strain>
    </source>
</reference>